<dbReference type="AlphaFoldDB" id="A0AAD4QUD0"/>
<accession>A0AAD4QUD0</accession>
<comment type="caution">
    <text evidence="1">The sequence shown here is derived from an EMBL/GenBank/DDBJ whole genome shotgun (WGS) entry which is preliminary data.</text>
</comment>
<dbReference type="Proteomes" id="UP001203297">
    <property type="component" value="Unassembled WGS sequence"/>
</dbReference>
<name>A0AAD4QUD0_9AGAM</name>
<keyword evidence="2" id="KW-1185">Reference proteome</keyword>
<sequence length="205" mass="22644">MGVATLSSTISLPLNPMSFRDRPALYRIQPIVAATQRRFYCLRLVVRFLISAVQLVGSCLFSASKSAHVAKDLVAIPICETSMSSIQSVHVHFPALLEQPPVDRVRKRGLVYPKLAQSKGSGDRMHSTDLFWGSRGVSAAIPEPKSKAKETVPRGIIHFFKSPLKLDCSRSFRLGGVSNSTQVRHPLTTYRLHFSNLPMMGGHSM</sequence>
<protein>
    <submittedName>
        <fullName evidence="1">Uncharacterized protein</fullName>
    </submittedName>
</protein>
<evidence type="ECO:0000313" key="2">
    <source>
        <dbReference type="Proteomes" id="UP001203297"/>
    </source>
</evidence>
<proteinExistence type="predicted"/>
<reference evidence="1" key="1">
    <citation type="journal article" date="2022" name="New Phytol.">
        <title>Evolutionary transition to the ectomycorrhizal habit in the genomes of a hyperdiverse lineage of mushroom-forming fungi.</title>
        <authorList>
            <person name="Looney B."/>
            <person name="Miyauchi S."/>
            <person name="Morin E."/>
            <person name="Drula E."/>
            <person name="Courty P.E."/>
            <person name="Kohler A."/>
            <person name="Kuo A."/>
            <person name="LaButti K."/>
            <person name="Pangilinan J."/>
            <person name="Lipzen A."/>
            <person name="Riley R."/>
            <person name="Andreopoulos W."/>
            <person name="He G."/>
            <person name="Johnson J."/>
            <person name="Nolan M."/>
            <person name="Tritt A."/>
            <person name="Barry K.W."/>
            <person name="Grigoriev I.V."/>
            <person name="Nagy L.G."/>
            <person name="Hibbett D."/>
            <person name="Henrissat B."/>
            <person name="Matheny P.B."/>
            <person name="Labbe J."/>
            <person name="Martin F.M."/>
        </authorList>
    </citation>
    <scope>NUCLEOTIDE SEQUENCE</scope>
    <source>
        <strain evidence="1">BPL690</strain>
    </source>
</reference>
<gene>
    <name evidence="1" type="ORF">B0F90DRAFT_130273</name>
</gene>
<dbReference type="EMBL" id="WTXG01000001">
    <property type="protein sequence ID" value="KAI0308174.1"/>
    <property type="molecule type" value="Genomic_DNA"/>
</dbReference>
<evidence type="ECO:0000313" key="1">
    <source>
        <dbReference type="EMBL" id="KAI0308174.1"/>
    </source>
</evidence>
<organism evidence="1 2">
    <name type="scientific">Multifurca ochricompacta</name>
    <dbReference type="NCBI Taxonomy" id="376703"/>
    <lineage>
        <taxon>Eukaryota</taxon>
        <taxon>Fungi</taxon>
        <taxon>Dikarya</taxon>
        <taxon>Basidiomycota</taxon>
        <taxon>Agaricomycotina</taxon>
        <taxon>Agaricomycetes</taxon>
        <taxon>Russulales</taxon>
        <taxon>Russulaceae</taxon>
        <taxon>Multifurca</taxon>
    </lineage>
</organism>